<reference evidence="2" key="1">
    <citation type="submission" date="2023-02" db="EMBL/GenBank/DDBJ databases">
        <title>Proposal of a novel subspecies: Alicyclobacillus hesperidum subspecies aegle.</title>
        <authorList>
            <person name="Goto K."/>
            <person name="Fujii T."/>
            <person name="Yasui K."/>
            <person name="Mochida K."/>
            <person name="Kato-Tanaka Y."/>
            <person name="Morohoshi S."/>
            <person name="An S.Y."/>
            <person name="Kasai H."/>
            <person name="Yokota A."/>
        </authorList>
    </citation>
    <scope>NUCLEOTIDE SEQUENCE</scope>
    <source>
        <strain evidence="2">DSM 12766</strain>
    </source>
</reference>
<dbReference type="Proteomes" id="UP001157137">
    <property type="component" value="Unassembled WGS sequence"/>
</dbReference>
<gene>
    <name evidence="2" type="ORF">Heshes_19940</name>
</gene>
<organism evidence="2 3">
    <name type="scientific">Alicyclobacillus hesperidum</name>
    <dbReference type="NCBI Taxonomy" id="89784"/>
    <lineage>
        <taxon>Bacteria</taxon>
        <taxon>Bacillati</taxon>
        <taxon>Bacillota</taxon>
        <taxon>Bacilli</taxon>
        <taxon>Bacillales</taxon>
        <taxon>Alicyclobacillaceae</taxon>
        <taxon>Alicyclobacillus</taxon>
    </lineage>
</organism>
<evidence type="ECO:0000313" key="3">
    <source>
        <dbReference type="Proteomes" id="UP001157137"/>
    </source>
</evidence>
<protein>
    <submittedName>
        <fullName evidence="2">Uncharacterized protein</fullName>
    </submittedName>
</protein>
<proteinExistence type="predicted"/>
<dbReference type="EMBL" id="BSRA01000011">
    <property type="protein sequence ID" value="GLV14310.1"/>
    <property type="molecule type" value="Genomic_DNA"/>
</dbReference>
<sequence>MNRRMRTRLYGGVRGRGLGAPSYSIGNERESSAAEGVYKNKTTNNNLNQTYYGTLPLSCIENTLWVGEGFYLWWSRFLSFI</sequence>
<accession>A0AA37U4L4</accession>
<evidence type="ECO:0000256" key="1">
    <source>
        <dbReference type="SAM" id="MobiDB-lite"/>
    </source>
</evidence>
<feature type="region of interest" description="Disordered" evidence="1">
    <location>
        <begin position="12"/>
        <end position="31"/>
    </location>
</feature>
<comment type="caution">
    <text evidence="2">The sequence shown here is derived from an EMBL/GenBank/DDBJ whole genome shotgun (WGS) entry which is preliminary data.</text>
</comment>
<dbReference type="AlphaFoldDB" id="A0AA37U4L4"/>
<name>A0AA37U4L4_9BACL</name>
<evidence type="ECO:0000313" key="2">
    <source>
        <dbReference type="EMBL" id="GLV14310.1"/>
    </source>
</evidence>